<dbReference type="GO" id="GO:0008270">
    <property type="term" value="F:zinc ion binding"/>
    <property type="evidence" value="ECO:0007669"/>
    <property type="project" value="InterPro"/>
</dbReference>
<keyword evidence="2" id="KW-0862">Zinc</keyword>
<reference evidence="8 9" key="1">
    <citation type="submission" date="2015-01" db="EMBL/GenBank/DDBJ databases">
        <title>The Genome Sequence of Exophiala oligosperma CBS72588.</title>
        <authorList>
            <consortium name="The Broad Institute Genomics Platform"/>
            <person name="Cuomo C."/>
            <person name="de Hoog S."/>
            <person name="Gorbushina A."/>
            <person name="Stielow B."/>
            <person name="Teixiera M."/>
            <person name="Abouelleil A."/>
            <person name="Chapman S.B."/>
            <person name="Priest M."/>
            <person name="Young S.K."/>
            <person name="Wortman J."/>
            <person name="Nusbaum C."/>
            <person name="Birren B."/>
        </authorList>
    </citation>
    <scope>NUCLEOTIDE SEQUENCE [LARGE SCALE GENOMIC DNA]</scope>
    <source>
        <strain evidence="8 9">CBS 72588</strain>
    </source>
</reference>
<organism evidence="8 9">
    <name type="scientific">Exophiala oligosperma</name>
    <dbReference type="NCBI Taxonomy" id="215243"/>
    <lineage>
        <taxon>Eukaryota</taxon>
        <taxon>Fungi</taxon>
        <taxon>Dikarya</taxon>
        <taxon>Ascomycota</taxon>
        <taxon>Pezizomycotina</taxon>
        <taxon>Eurotiomycetes</taxon>
        <taxon>Chaetothyriomycetidae</taxon>
        <taxon>Chaetothyriales</taxon>
        <taxon>Herpotrichiellaceae</taxon>
        <taxon>Exophiala</taxon>
    </lineage>
</organism>
<dbReference type="PROSITE" id="PS50048">
    <property type="entry name" value="ZN2_CY6_FUNGAL_2"/>
    <property type="match status" value="1"/>
</dbReference>
<dbReference type="HOGENOM" id="CLU_011409_2_2_1"/>
<evidence type="ECO:0000259" key="7">
    <source>
        <dbReference type="PROSITE" id="PS50048"/>
    </source>
</evidence>
<feature type="domain" description="Zn(2)-C6 fungal-type" evidence="7">
    <location>
        <begin position="16"/>
        <end position="44"/>
    </location>
</feature>
<dbReference type="VEuPathDB" id="FungiDB:PV06_05781"/>
<dbReference type="OrthoDB" id="2593732at2759"/>
<keyword evidence="9" id="KW-1185">Reference proteome</keyword>
<dbReference type="InterPro" id="IPR036864">
    <property type="entry name" value="Zn2-C6_fun-type_DNA-bd_sf"/>
</dbReference>
<dbReference type="InterPro" id="IPR052360">
    <property type="entry name" value="Transcr_Regulatory_Proteins"/>
</dbReference>
<dbReference type="SMART" id="SM00066">
    <property type="entry name" value="GAL4"/>
    <property type="match status" value="1"/>
</dbReference>
<dbReference type="STRING" id="215243.A0A0D2AQI4"/>
<dbReference type="EMBL" id="KN847336">
    <property type="protein sequence ID" value="KIW42216.1"/>
    <property type="molecule type" value="Genomic_DNA"/>
</dbReference>
<sequence>MAQGRAKRPHKKTKTGCLTCRKRRIKCDEAKPACRQCTDSLRKCEGYQPPQTWLFKPRNPPAQSRENMNLIHFVAPMSSIGDSDDKRSFQFWVEQAAPIFSCYFGHSFWTQLLPQLGFVRPAVKHMLLVTSSVVENTALEGGPLDQNIVYQSHYTKAIQATCSSPQVENVLLACLLFACCDFMKGSYDSGLRHIRSGLSIMDEWYNSIRNSNLKASPSARLIINAIGPIFVSYIDKSPTYGFGDITVDNCACAGMLTPSLELPYIAPFNHIHGALHALDGIAHYVARLMDWRKQSWTLSPPQKIQMLLDTWRMSFDRFETSLTPAKRDAYTMALSYLRIYHTMFGVMVRASAGDSEAIYERFDEEFKWIVDRYDDFTTSWAKDDSLKFSAGTWANLEYHFGFIPPLFFTAIKCRDPTTRMDALNHLGSLRVVENNWTSCTAYVIAKKMMQIETNLSIINDRTDLTDQRDLIRPIEAYITDKRMPQAGLDYAVYPFIKDQPLIQHETIDLSDCPALSSPSARWPLARILRIGGYQGGGITPAPTNCHCQFYSCGNRLFYRPRT</sequence>
<evidence type="ECO:0000256" key="5">
    <source>
        <dbReference type="ARBA" id="ARBA00023163"/>
    </source>
</evidence>
<dbReference type="PANTHER" id="PTHR36206">
    <property type="entry name" value="ASPERCRYPTIN BIOSYNTHESIS CLUSTER-SPECIFIC TRANSCRIPTION REGULATOR ATNN-RELATED"/>
    <property type="match status" value="1"/>
</dbReference>
<gene>
    <name evidence="8" type="ORF">PV06_05781</name>
</gene>
<dbReference type="Pfam" id="PF00172">
    <property type="entry name" value="Zn_clus"/>
    <property type="match status" value="1"/>
</dbReference>
<dbReference type="AlphaFoldDB" id="A0A0D2AQI4"/>
<dbReference type="GO" id="GO:0000981">
    <property type="term" value="F:DNA-binding transcription factor activity, RNA polymerase II-specific"/>
    <property type="evidence" value="ECO:0007669"/>
    <property type="project" value="InterPro"/>
</dbReference>
<proteinExistence type="predicted"/>
<evidence type="ECO:0000256" key="6">
    <source>
        <dbReference type="ARBA" id="ARBA00023242"/>
    </source>
</evidence>
<keyword evidence="5" id="KW-0804">Transcription</keyword>
<dbReference type="GO" id="GO:0003677">
    <property type="term" value="F:DNA binding"/>
    <property type="evidence" value="ECO:0007669"/>
    <property type="project" value="UniProtKB-KW"/>
</dbReference>
<evidence type="ECO:0000256" key="1">
    <source>
        <dbReference type="ARBA" id="ARBA00022723"/>
    </source>
</evidence>
<keyword evidence="6" id="KW-0539">Nucleus</keyword>
<dbReference type="InterPro" id="IPR001138">
    <property type="entry name" value="Zn2Cys6_DnaBD"/>
</dbReference>
<evidence type="ECO:0000313" key="8">
    <source>
        <dbReference type="EMBL" id="KIW42216.1"/>
    </source>
</evidence>
<accession>A0A0D2AQI4</accession>
<dbReference type="CDD" id="cd00067">
    <property type="entry name" value="GAL4"/>
    <property type="match status" value="1"/>
</dbReference>
<evidence type="ECO:0000256" key="3">
    <source>
        <dbReference type="ARBA" id="ARBA00023015"/>
    </source>
</evidence>
<protein>
    <recommendedName>
        <fullName evidence="7">Zn(2)-C6 fungal-type domain-containing protein</fullName>
    </recommendedName>
</protein>
<evidence type="ECO:0000256" key="4">
    <source>
        <dbReference type="ARBA" id="ARBA00023125"/>
    </source>
</evidence>
<dbReference type="PANTHER" id="PTHR36206:SF13">
    <property type="entry name" value="TRANSCRIPTIONAL REGULATORY PROTEIN MOC3"/>
    <property type="match status" value="1"/>
</dbReference>
<keyword evidence="4" id="KW-0238">DNA-binding</keyword>
<dbReference type="SUPFAM" id="SSF57701">
    <property type="entry name" value="Zn2/Cys6 DNA-binding domain"/>
    <property type="match status" value="1"/>
</dbReference>
<dbReference type="Gene3D" id="4.10.240.10">
    <property type="entry name" value="Zn(2)-C6 fungal-type DNA-binding domain"/>
    <property type="match status" value="1"/>
</dbReference>
<dbReference type="RefSeq" id="XP_016262432.1">
    <property type="nucleotide sequence ID" value="XM_016406828.1"/>
</dbReference>
<dbReference type="GeneID" id="27357855"/>
<keyword evidence="3" id="KW-0805">Transcription regulation</keyword>
<dbReference type="Proteomes" id="UP000053342">
    <property type="component" value="Unassembled WGS sequence"/>
</dbReference>
<evidence type="ECO:0000256" key="2">
    <source>
        <dbReference type="ARBA" id="ARBA00022833"/>
    </source>
</evidence>
<keyword evidence="1" id="KW-0479">Metal-binding</keyword>
<evidence type="ECO:0000313" key="9">
    <source>
        <dbReference type="Proteomes" id="UP000053342"/>
    </source>
</evidence>
<name>A0A0D2AQI4_9EURO</name>
<dbReference type="PROSITE" id="PS00463">
    <property type="entry name" value="ZN2_CY6_FUNGAL_1"/>
    <property type="match status" value="1"/>
</dbReference>